<evidence type="ECO:0008006" key="4">
    <source>
        <dbReference type="Google" id="ProtNLM"/>
    </source>
</evidence>
<dbReference type="EMBL" id="CAUYUJ010015386">
    <property type="protein sequence ID" value="CAK0853288.1"/>
    <property type="molecule type" value="Genomic_DNA"/>
</dbReference>
<dbReference type="InterPro" id="IPR011009">
    <property type="entry name" value="Kinase-like_dom_sf"/>
</dbReference>
<organism evidence="2 3">
    <name type="scientific">Prorocentrum cordatum</name>
    <dbReference type="NCBI Taxonomy" id="2364126"/>
    <lineage>
        <taxon>Eukaryota</taxon>
        <taxon>Sar</taxon>
        <taxon>Alveolata</taxon>
        <taxon>Dinophyceae</taxon>
        <taxon>Prorocentrales</taxon>
        <taxon>Prorocentraceae</taxon>
        <taxon>Prorocentrum</taxon>
    </lineage>
</organism>
<gene>
    <name evidence="2" type="ORF">PCOR1329_LOCUS44815</name>
</gene>
<evidence type="ECO:0000313" key="3">
    <source>
        <dbReference type="Proteomes" id="UP001189429"/>
    </source>
</evidence>
<proteinExistence type="predicted"/>
<reference evidence="2" key="1">
    <citation type="submission" date="2023-10" db="EMBL/GenBank/DDBJ databases">
        <authorList>
            <person name="Chen Y."/>
            <person name="Shah S."/>
            <person name="Dougan E. K."/>
            <person name="Thang M."/>
            <person name="Chan C."/>
        </authorList>
    </citation>
    <scope>NUCLEOTIDE SEQUENCE [LARGE SCALE GENOMIC DNA]</scope>
</reference>
<keyword evidence="3" id="KW-1185">Reference proteome</keyword>
<comment type="caution">
    <text evidence="2">The sequence shown here is derived from an EMBL/GenBank/DDBJ whole genome shotgun (WGS) entry which is preliminary data.</text>
</comment>
<name>A0ABN9U379_9DINO</name>
<sequence length="618" mass="68601">MSLHLENKDIDARAARVAAHQAAYNGPVLKREVADKGMGNIPLHKDKRHWGCQTFWKTDFGSESAERKAVSGAALAGYNVPDEDGDEAQIGQASEEEVLLQGDVDKLSANQKRVLLCLQEARQHSRLKLKQISLSFSGASVFFFSPSRKDGRPMPSSVLKFDNAANVKEEIDLTQQYGKLFGLTTPKVKDSQFLEGAPEDEPCAVMQIDLCGGVFGLPEFASAPPVLTFASVIQGELNSGARQVDVVPIVNEALSRRMFDFTMSTRSVRKENLAKMYKIVRFVGHGILNRAAEGAKRSKKNPALGAGFLSPPSIDDLDPEGKFVNELCGKRSTMNQFFHEFVGHEQLFTSKFERNVVCGLAHKDLHGGNLLLDSQGLVWLIDFATVKDNVHVLMDLSKFLASCLFLYLEDNVDESIIQTFAKVLFTTPDCETVLPLVAGEQLKRDPTATFVLQLLTRIRYCLCIYELEDEIPDNDGVPFAVAFFSWSARMLSYSEPNIHQKARASFFALAGAQRLMWEAGVDVGPTALEWIEQYRVFWEGQKGRRLSTSAATVHIASFEFESNFPMYIGDRDCGGVVYRFPHAREGPRGRPLHQGRREVQHAPLPAPLAAAEQRGGRL</sequence>
<dbReference type="SUPFAM" id="SSF56112">
    <property type="entry name" value="Protein kinase-like (PK-like)"/>
    <property type="match status" value="1"/>
</dbReference>
<dbReference type="Proteomes" id="UP001189429">
    <property type="component" value="Unassembled WGS sequence"/>
</dbReference>
<evidence type="ECO:0000313" key="2">
    <source>
        <dbReference type="EMBL" id="CAK0853288.1"/>
    </source>
</evidence>
<feature type="region of interest" description="Disordered" evidence="1">
    <location>
        <begin position="586"/>
        <end position="618"/>
    </location>
</feature>
<protein>
    <recommendedName>
        <fullName evidence="4">Aminoglycoside phosphotransferase domain-containing protein</fullName>
    </recommendedName>
</protein>
<evidence type="ECO:0000256" key="1">
    <source>
        <dbReference type="SAM" id="MobiDB-lite"/>
    </source>
</evidence>
<accession>A0ABN9U379</accession>